<dbReference type="InterPro" id="IPR036271">
    <property type="entry name" value="Tet_transcr_reg_TetR-rel_C_sf"/>
</dbReference>
<dbReference type="AlphaFoldDB" id="A0A2C9ZJU6"/>
<dbReference type="Gene3D" id="1.10.357.10">
    <property type="entry name" value="Tetracycline Repressor, domain 2"/>
    <property type="match status" value="1"/>
</dbReference>
<evidence type="ECO:0000256" key="4">
    <source>
        <dbReference type="PROSITE-ProRule" id="PRU00335"/>
    </source>
</evidence>
<keyword evidence="7" id="KW-1185">Reference proteome</keyword>
<evidence type="ECO:0000313" key="6">
    <source>
        <dbReference type="EMBL" id="OUC81020.1"/>
    </source>
</evidence>
<keyword evidence="1" id="KW-0805">Transcription regulation</keyword>
<name>A0A2C9ZJU6_9ACTN</name>
<dbReference type="InterPro" id="IPR050109">
    <property type="entry name" value="HTH-type_TetR-like_transc_reg"/>
</dbReference>
<evidence type="ECO:0000256" key="1">
    <source>
        <dbReference type="ARBA" id="ARBA00023015"/>
    </source>
</evidence>
<dbReference type="Gene3D" id="1.10.10.60">
    <property type="entry name" value="Homeodomain-like"/>
    <property type="match status" value="1"/>
</dbReference>
<organism evidence="6 7">
    <name type="scientific">Gordonia lacunae</name>
    <dbReference type="NCBI Taxonomy" id="417102"/>
    <lineage>
        <taxon>Bacteria</taxon>
        <taxon>Bacillati</taxon>
        <taxon>Actinomycetota</taxon>
        <taxon>Actinomycetes</taxon>
        <taxon>Mycobacteriales</taxon>
        <taxon>Gordoniaceae</taxon>
        <taxon>Gordonia</taxon>
    </lineage>
</organism>
<dbReference type="PROSITE" id="PS50977">
    <property type="entry name" value="HTH_TETR_2"/>
    <property type="match status" value="1"/>
</dbReference>
<feature type="domain" description="HTH tetR-type" evidence="5">
    <location>
        <begin position="7"/>
        <end position="67"/>
    </location>
</feature>
<dbReference type="InterPro" id="IPR009057">
    <property type="entry name" value="Homeodomain-like_sf"/>
</dbReference>
<dbReference type="GO" id="GO:0003700">
    <property type="term" value="F:DNA-binding transcription factor activity"/>
    <property type="evidence" value="ECO:0007669"/>
    <property type="project" value="TreeGrafter"/>
</dbReference>
<feature type="DNA-binding region" description="H-T-H motif" evidence="4">
    <location>
        <begin position="30"/>
        <end position="49"/>
    </location>
</feature>
<protein>
    <submittedName>
        <fullName evidence="6">TetR family transcriptional regulator</fullName>
    </submittedName>
</protein>
<dbReference type="SUPFAM" id="SSF46689">
    <property type="entry name" value="Homeodomain-like"/>
    <property type="match status" value="1"/>
</dbReference>
<reference evidence="6 7" key="1">
    <citation type="submission" date="2017-05" db="EMBL/GenBank/DDBJ databases">
        <title>Biotechnological potential of actinobacteria isolated from South African environments.</title>
        <authorList>
            <person name="Le Roes-Hill M."/>
            <person name="Prins A."/>
            <person name="Durrell K.A."/>
        </authorList>
    </citation>
    <scope>NUCLEOTIDE SEQUENCE [LARGE SCALE GENOMIC DNA]</scope>
    <source>
        <strain evidence="6">BS2</strain>
    </source>
</reference>
<evidence type="ECO:0000259" key="5">
    <source>
        <dbReference type="PROSITE" id="PS50977"/>
    </source>
</evidence>
<dbReference type="Pfam" id="PF00440">
    <property type="entry name" value="TetR_N"/>
    <property type="match status" value="1"/>
</dbReference>
<evidence type="ECO:0000313" key="7">
    <source>
        <dbReference type="Proteomes" id="UP000194632"/>
    </source>
</evidence>
<proteinExistence type="predicted"/>
<sequence>MTSDTSKLSPATIVDAAIAVADDDGIGSLSMRRVAEKLGVGAMSLYRHVADKDALLQAMSTEVGRRFPYPVDTQPGWRARVTVAVDVDWELYTRHPWVVLAYSSPRHSYGEDSLACLDWLAAGFLELGVGIERATDMALSVWSFVHGVALVAVSDQLLHDDALLPSAGLAEVISGESEVEVPSHLARLAGRRDAGRLLDPRARLDAGIDYLCLGFAASAV</sequence>
<comment type="caution">
    <text evidence="6">The sequence shown here is derived from an EMBL/GenBank/DDBJ whole genome shotgun (WGS) entry which is preliminary data.</text>
</comment>
<keyword evidence="2 4" id="KW-0238">DNA-binding</keyword>
<dbReference type="OrthoDB" id="3614211at2"/>
<dbReference type="RefSeq" id="WP_086533527.1">
    <property type="nucleotide sequence ID" value="NZ_JBLKRZ010000016.1"/>
</dbReference>
<evidence type="ECO:0000256" key="3">
    <source>
        <dbReference type="ARBA" id="ARBA00023163"/>
    </source>
</evidence>
<dbReference type="SUPFAM" id="SSF48498">
    <property type="entry name" value="Tetracyclin repressor-like, C-terminal domain"/>
    <property type="match status" value="1"/>
</dbReference>
<dbReference type="EMBL" id="NGFO01000001">
    <property type="protein sequence ID" value="OUC81020.1"/>
    <property type="molecule type" value="Genomic_DNA"/>
</dbReference>
<keyword evidence="3" id="KW-0804">Transcription</keyword>
<dbReference type="Proteomes" id="UP000194632">
    <property type="component" value="Unassembled WGS sequence"/>
</dbReference>
<dbReference type="PANTHER" id="PTHR30055">
    <property type="entry name" value="HTH-TYPE TRANSCRIPTIONAL REGULATOR RUTR"/>
    <property type="match status" value="1"/>
</dbReference>
<gene>
    <name evidence="6" type="ORF">CA982_01350</name>
</gene>
<evidence type="ECO:0000256" key="2">
    <source>
        <dbReference type="ARBA" id="ARBA00023125"/>
    </source>
</evidence>
<dbReference type="InterPro" id="IPR001647">
    <property type="entry name" value="HTH_TetR"/>
</dbReference>
<dbReference type="PANTHER" id="PTHR30055:SF151">
    <property type="entry name" value="TRANSCRIPTIONAL REGULATORY PROTEIN"/>
    <property type="match status" value="1"/>
</dbReference>
<dbReference type="GO" id="GO:0000976">
    <property type="term" value="F:transcription cis-regulatory region binding"/>
    <property type="evidence" value="ECO:0007669"/>
    <property type="project" value="TreeGrafter"/>
</dbReference>
<dbReference type="PRINTS" id="PR00455">
    <property type="entry name" value="HTHTETR"/>
</dbReference>
<dbReference type="STRING" id="417102.CA982_01350"/>
<accession>A0A2C9ZJU6</accession>